<gene>
    <name evidence="1" type="ORF">SAMN04487818_103239</name>
</gene>
<organism evidence="1 2">
    <name type="scientific">Actinokineospora terrae</name>
    <dbReference type="NCBI Taxonomy" id="155974"/>
    <lineage>
        <taxon>Bacteria</taxon>
        <taxon>Bacillati</taxon>
        <taxon>Actinomycetota</taxon>
        <taxon>Actinomycetes</taxon>
        <taxon>Pseudonocardiales</taxon>
        <taxon>Pseudonocardiaceae</taxon>
        <taxon>Actinokineospora</taxon>
    </lineage>
</organism>
<name>A0A1H9P225_9PSEU</name>
<dbReference type="RefSeq" id="WP_092775692.1">
    <property type="nucleotide sequence ID" value="NZ_FOGI01000003.1"/>
</dbReference>
<evidence type="ECO:0000313" key="2">
    <source>
        <dbReference type="Proteomes" id="UP000199051"/>
    </source>
</evidence>
<keyword evidence="2" id="KW-1185">Reference proteome</keyword>
<reference evidence="2" key="1">
    <citation type="submission" date="2016-10" db="EMBL/GenBank/DDBJ databases">
        <authorList>
            <person name="Varghese N."/>
            <person name="Submissions S."/>
        </authorList>
    </citation>
    <scope>NUCLEOTIDE SEQUENCE [LARGE SCALE GENOMIC DNA]</scope>
    <source>
        <strain evidence="2">DSM 44260</strain>
    </source>
</reference>
<evidence type="ECO:0000313" key="1">
    <source>
        <dbReference type="EMBL" id="SER41955.1"/>
    </source>
</evidence>
<dbReference type="EMBL" id="FOGI01000003">
    <property type="protein sequence ID" value="SER41955.1"/>
    <property type="molecule type" value="Genomic_DNA"/>
</dbReference>
<sequence>MPEPVLVSIAAALAAKSAGALYELVRTRFARRAEGQAALTAAAGAAPESAEVAVLAAELEQLERADPEFAEELRANWAVESAGLRAEHGGVINQITGTVSGKVLQARDIDGGVSF</sequence>
<accession>A0A1H9P225</accession>
<protein>
    <submittedName>
        <fullName evidence="1">Uncharacterized protein</fullName>
    </submittedName>
</protein>
<dbReference type="Proteomes" id="UP000199051">
    <property type="component" value="Unassembled WGS sequence"/>
</dbReference>
<proteinExistence type="predicted"/>
<dbReference type="AlphaFoldDB" id="A0A1H9P225"/>